<feature type="region of interest" description="Disordered" evidence="2">
    <location>
        <begin position="349"/>
        <end position="387"/>
    </location>
</feature>
<dbReference type="GO" id="GO:0003677">
    <property type="term" value="F:DNA binding"/>
    <property type="evidence" value="ECO:0007669"/>
    <property type="project" value="InterPro"/>
</dbReference>
<feature type="compositionally biased region" description="Basic and acidic residues" evidence="2">
    <location>
        <begin position="378"/>
        <end position="387"/>
    </location>
</feature>
<keyword evidence="1" id="KW-0862">Zinc</keyword>
<feature type="compositionally biased region" description="Basic and acidic residues" evidence="2">
    <location>
        <begin position="264"/>
        <end position="277"/>
    </location>
</feature>
<evidence type="ECO:0000259" key="3">
    <source>
        <dbReference type="PROSITE" id="PS50157"/>
    </source>
</evidence>
<sequence length="387" mass="44846">MTVDDKVVKSQNHIKTINKNDNIQKIQNRVKDFSVIVSDEEQDSYENGMTSNDQAAPKKIPTNIQEKQVHVIQKKQNNLPATKQRNDSDINPMMNRVKRKYRTARRYPTYKVIKKKYKFVEKTLRDKKQTESAYSKSKPENYSFSKLNFETDEKNHETPKQKDINSVLDNPSSSTNSCVSMSNDSITSPSKISGFCCSNCGLVYKHKGTLKRHQIYECGKEPQYFCSLCPYKGKHKGSLKKHIENKHLPKNDTPKKLGRPRLNKTLDSKTKAFHSDSNESVNIPKKRGRPKLNKTKNGGTPVIHKENVGINQPIKKRGRPRLNKEKNKEAEDFYFESDEFDFFENNKKRNDSYGNCSERNEGGASLNKTAPRRKRIKKEFDPDYIHY</sequence>
<feature type="compositionally biased region" description="Basic and acidic residues" evidence="2">
    <location>
        <begin position="153"/>
        <end position="163"/>
    </location>
</feature>
<protein>
    <recommendedName>
        <fullName evidence="3">C2H2-type domain-containing protein</fullName>
    </recommendedName>
</protein>
<dbReference type="SMART" id="SM00384">
    <property type="entry name" value="AT_hook"/>
    <property type="match status" value="3"/>
</dbReference>
<evidence type="ECO:0000256" key="1">
    <source>
        <dbReference type="PROSITE-ProRule" id="PRU00042"/>
    </source>
</evidence>
<feature type="compositionally biased region" description="Basic and acidic residues" evidence="2">
    <location>
        <begin position="241"/>
        <end position="255"/>
    </location>
</feature>
<keyword evidence="1" id="KW-0863">Zinc-finger</keyword>
<name>A0A1B6CXU8_9HEMI</name>
<feature type="region of interest" description="Disordered" evidence="2">
    <location>
        <begin position="240"/>
        <end position="305"/>
    </location>
</feature>
<dbReference type="SMART" id="SM00355">
    <property type="entry name" value="ZnF_C2H2"/>
    <property type="match status" value="2"/>
</dbReference>
<dbReference type="AlphaFoldDB" id="A0A1B6CXU8"/>
<reference evidence="4" key="1">
    <citation type="submission" date="2015-12" db="EMBL/GenBank/DDBJ databases">
        <title>De novo transcriptome assembly of four potential Pierce s Disease insect vectors from Arizona vineyards.</title>
        <authorList>
            <person name="Tassone E.E."/>
        </authorList>
    </citation>
    <scope>NUCLEOTIDE SEQUENCE</scope>
</reference>
<dbReference type="Pfam" id="PF02178">
    <property type="entry name" value="AT_hook"/>
    <property type="match status" value="3"/>
</dbReference>
<accession>A0A1B6CXU8</accession>
<dbReference type="InterPro" id="IPR013087">
    <property type="entry name" value="Znf_C2H2_type"/>
</dbReference>
<proteinExistence type="predicted"/>
<dbReference type="GO" id="GO:0008270">
    <property type="term" value="F:zinc ion binding"/>
    <property type="evidence" value="ECO:0007669"/>
    <property type="project" value="UniProtKB-KW"/>
</dbReference>
<evidence type="ECO:0000313" key="4">
    <source>
        <dbReference type="EMBL" id="JAS18296.1"/>
    </source>
</evidence>
<feature type="compositionally biased region" description="Low complexity" evidence="2">
    <location>
        <begin position="170"/>
        <end position="185"/>
    </location>
</feature>
<dbReference type="Gene3D" id="3.30.160.60">
    <property type="entry name" value="Classic Zinc Finger"/>
    <property type="match status" value="1"/>
</dbReference>
<feature type="domain" description="C2H2-type" evidence="3">
    <location>
        <begin position="195"/>
        <end position="222"/>
    </location>
</feature>
<keyword evidence="1" id="KW-0479">Metal-binding</keyword>
<feature type="region of interest" description="Disordered" evidence="2">
    <location>
        <begin position="153"/>
        <end position="186"/>
    </location>
</feature>
<dbReference type="PROSITE" id="PS50157">
    <property type="entry name" value="ZINC_FINGER_C2H2_2"/>
    <property type="match status" value="1"/>
</dbReference>
<dbReference type="InterPro" id="IPR017956">
    <property type="entry name" value="AT_hook_DNA-bd_motif"/>
</dbReference>
<feature type="compositionally biased region" description="Basic residues" evidence="2">
    <location>
        <begin position="284"/>
        <end position="294"/>
    </location>
</feature>
<organism evidence="4">
    <name type="scientific">Clastoptera arizonana</name>
    <name type="common">Arizona spittle bug</name>
    <dbReference type="NCBI Taxonomy" id="38151"/>
    <lineage>
        <taxon>Eukaryota</taxon>
        <taxon>Metazoa</taxon>
        <taxon>Ecdysozoa</taxon>
        <taxon>Arthropoda</taxon>
        <taxon>Hexapoda</taxon>
        <taxon>Insecta</taxon>
        <taxon>Pterygota</taxon>
        <taxon>Neoptera</taxon>
        <taxon>Paraneoptera</taxon>
        <taxon>Hemiptera</taxon>
        <taxon>Auchenorrhyncha</taxon>
        <taxon>Cercopoidea</taxon>
        <taxon>Clastopteridae</taxon>
        <taxon>Clastoptera</taxon>
    </lineage>
</organism>
<dbReference type="SUPFAM" id="SSF57667">
    <property type="entry name" value="beta-beta-alpha zinc fingers"/>
    <property type="match status" value="1"/>
</dbReference>
<gene>
    <name evidence="4" type="ORF">g.3708</name>
</gene>
<dbReference type="InterPro" id="IPR036236">
    <property type="entry name" value="Znf_C2H2_sf"/>
</dbReference>
<dbReference type="EMBL" id="GEDC01019002">
    <property type="protein sequence ID" value="JAS18296.1"/>
    <property type="molecule type" value="Transcribed_RNA"/>
</dbReference>
<evidence type="ECO:0000256" key="2">
    <source>
        <dbReference type="SAM" id="MobiDB-lite"/>
    </source>
</evidence>